<dbReference type="Gene3D" id="3.40.50.300">
    <property type="entry name" value="P-loop containing nucleotide triphosphate hydrolases"/>
    <property type="match status" value="1"/>
</dbReference>
<dbReference type="GO" id="GO:1990060">
    <property type="term" value="C:maltose transport complex"/>
    <property type="evidence" value="ECO:0007669"/>
    <property type="project" value="TreeGrafter"/>
</dbReference>
<dbReference type="PROSITE" id="PS00211">
    <property type="entry name" value="ABC_TRANSPORTER_1"/>
    <property type="match status" value="1"/>
</dbReference>
<dbReference type="InterPro" id="IPR040582">
    <property type="entry name" value="OB_MalK-like"/>
</dbReference>
<protein>
    <submittedName>
        <fullName evidence="10">Multiple sugar transport system ATP-binding protein</fullName>
    </submittedName>
</protein>
<dbReference type="InterPro" id="IPR047641">
    <property type="entry name" value="ABC_transpr_MalK/UgpC-like"/>
</dbReference>
<dbReference type="InterPro" id="IPR017871">
    <property type="entry name" value="ABC_transporter-like_CS"/>
</dbReference>
<evidence type="ECO:0000256" key="8">
    <source>
        <dbReference type="ARBA" id="ARBA00023136"/>
    </source>
</evidence>
<dbReference type="Gene3D" id="2.40.50.140">
    <property type="entry name" value="Nucleic acid-binding proteins"/>
    <property type="match status" value="1"/>
</dbReference>
<dbReference type="InterPro" id="IPR027417">
    <property type="entry name" value="P-loop_NTPase"/>
</dbReference>
<evidence type="ECO:0000256" key="3">
    <source>
        <dbReference type="ARBA" id="ARBA00022448"/>
    </source>
</evidence>
<keyword evidence="5" id="KW-0997">Cell inner membrane</keyword>
<sequence>MSHVQLIDIDKHYGGYHALRSVNLSVDKGEFIVMVGPSGCGKSTTLKTIAGLENISSGEIWINGRNVTREEPGDRGIAMVFQSYALYPHMTVAENMGFGLKMAKRPQAEIDAAVKRAAEILRISDQLDKRPKQLSGGQRQRVAIGRAITRSPEVFLFDEPLSNLDAALRTQMRVELSTLHQQLGSTMIYVTHDQVEAMTMASRIVVFNKGIIEQEGAPLNLYHNPANQFVAGFLGAPRINFVNAKLVSLRDGIAEVTLEGSGTTVRVPVGDVGDLKAESHLTLGIRPESLKIGPSAEDAAISFDGKVRLVEQLGRETILYVDAGPLATIGSESGTRNFTVQLGNATSFSAGEQIKLSASTSSLYLFGPDGRTLSRPKSIIASL</sequence>
<feature type="domain" description="ABC transporter" evidence="9">
    <location>
        <begin position="4"/>
        <end position="234"/>
    </location>
</feature>
<dbReference type="InterPro" id="IPR012340">
    <property type="entry name" value="NA-bd_OB-fold"/>
</dbReference>
<keyword evidence="3" id="KW-0813">Transport</keyword>
<dbReference type="SUPFAM" id="SSF52540">
    <property type="entry name" value="P-loop containing nucleoside triphosphate hydrolases"/>
    <property type="match status" value="1"/>
</dbReference>
<dbReference type="Gene3D" id="2.40.50.100">
    <property type="match status" value="1"/>
</dbReference>
<dbReference type="SMART" id="SM00382">
    <property type="entry name" value="AAA"/>
    <property type="match status" value="1"/>
</dbReference>
<keyword evidence="7 10" id="KW-0067">ATP-binding</keyword>
<dbReference type="CDD" id="cd03301">
    <property type="entry name" value="ABC_MalK_N"/>
    <property type="match status" value="1"/>
</dbReference>
<dbReference type="InterPro" id="IPR015855">
    <property type="entry name" value="ABC_transpr_MalK-like"/>
</dbReference>
<dbReference type="InterPro" id="IPR003439">
    <property type="entry name" value="ABC_transporter-like_ATP-bd"/>
</dbReference>
<dbReference type="FunFam" id="3.40.50.300:FF:000042">
    <property type="entry name" value="Maltose/maltodextrin ABC transporter, ATP-binding protein"/>
    <property type="match status" value="1"/>
</dbReference>
<evidence type="ECO:0000313" key="10">
    <source>
        <dbReference type="EMBL" id="SCB34668.1"/>
    </source>
</evidence>
<dbReference type="PROSITE" id="PS50893">
    <property type="entry name" value="ABC_TRANSPORTER_2"/>
    <property type="match status" value="1"/>
</dbReference>
<evidence type="ECO:0000313" key="11">
    <source>
        <dbReference type="Proteomes" id="UP000199101"/>
    </source>
</evidence>
<evidence type="ECO:0000256" key="5">
    <source>
        <dbReference type="ARBA" id="ARBA00022519"/>
    </source>
</evidence>
<dbReference type="AlphaFoldDB" id="A0A1C3W491"/>
<dbReference type="SUPFAM" id="SSF50331">
    <property type="entry name" value="MOP-like"/>
    <property type="match status" value="1"/>
</dbReference>
<dbReference type="PANTHER" id="PTHR43875">
    <property type="entry name" value="MALTODEXTRIN IMPORT ATP-BINDING PROTEIN MSMX"/>
    <property type="match status" value="1"/>
</dbReference>
<dbReference type="GO" id="GO:0005524">
    <property type="term" value="F:ATP binding"/>
    <property type="evidence" value="ECO:0007669"/>
    <property type="project" value="UniProtKB-KW"/>
</dbReference>
<dbReference type="RefSeq" id="WP_092713712.1">
    <property type="nucleotide sequence ID" value="NZ_FMAG01000004.1"/>
</dbReference>
<accession>A0A1C3W491</accession>
<dbReference type="Proteomes" id="UP000199101">
    <property type="component" value="Unassembled WGS sequence"/>
</dbReference>
<name>A0A1C3W491_9HYPH</name>
<evidence type="ECO:0000256" key="7">
    <source>
        <dbReference type="ARBA" id="ARBA00022840"/>
    </source>
</evidence>
<evidence type="ECO:0000256" key="2">
    <source>
        <dbReference type="ARBA" id="ARBA00005417"/>
    </source>
</evidence>
<dbReference type="InterPro" id="IPR003593">
    <property type="entry name" value="AAA+_ATPase"/>
</dbReference>
<dbReference type="InterPro" id="IPR008995">
    <property type="entry name" value="Mo/tungstate-bd_C_term_dom"/>
</dbReference>
<dbReference type="PANTHER" id="PTHR43875:SF3">
    <property type="entry name" value="MALTOSE_MALTODEXTRIN IMPORT ATP-BINDING PROTEIN MALK"/>
    <property type="match status" value="1"/>
</dbReference>
<dbReference type="GO" id="GO:0016887">
    <property type="term" value="F:ATP hydrolysis activity"/>
    <property type="evidence" value="ECO:0007669"/>
    <property type="project" value="InterPro"/>
</dbReference>
<keyword evidence="8" id="KW-0472">Membrane</keyword>
<reference evidence="11" key="1">
    <citation type="submission" date="2016-08" db="EMBL/GenBank/DDBJ databases">
        <authorList>
            <person name="Varghese N."/>
            <person name="Submissions Spin"/>
        </authorList>
    </citation>
    <scope>NUCLEOTIDE SEQUENCE [LARGE SCALE GENOMIC DNA]</scope>
    <source>
        <strain evidence="11">HAMBI 2975</strain>
    </source>
</reference>
<keyword evidence="11" id="KW-1185">Reference proteome</keyword>
<dbReference type="NCBIfam" id="NF008653">
    <property type="entry name" value="PRK11650.1"/>
    <property type="match status" value="1"/>
</dbReference>
<dbReference type="OrthoDB" id="8046206at2"/>
<gene>
    <name evidence="10" type="ORF">GA0061103_4809</name>
</gene>
<dbReference type="STRING" id="410764.GA0061103_4809"/>
<evidence type="ECO:0000259" key="9">
    <source>
        <dbReference type="PROSITE" id="PS50893"/>
    </source>
</evidence>
<dbReference type="GO" id="GO:0055052">
    <property type="term" value="C:ATP-binding cassette (ABC) transporter complex, substrate-binding subunit-containing"/>
    <property type="evidence" value="ECO:0007669"/>
    <property type="project" value="TreeGrafter"/>
</dbReference>
<dbReference type="Pfam" id="PF00005">
    <property type="entry name" value="ABC_tran"/>
    <property type="match status" value="1"/>
</dbReference>
<evidence type="ECO:0000256" key="4">
    <source>
        <dbReference type="ARBA" id="ARBA00022475"/>
    </source>
</evidence>
<dbReference type="EMBL" id="FMAG01000004">
    <property type="protein sequence ID" value="SCB34668.1"/>
    <property type="molecule type" value="Genomic_DNA"/>
</dbReference>
<proteinExistence type="inferred from homology"/>
<dbReference type="GO" id="GO:0015423">
    <property type="term" value="F:ABC-type maltose transporter activity"/>
    <property type="evidence" value="ECO:0007669"/>
    <property type="project" value="TreeGrafter"/>
</dbReference>
<evidence type="ECO:0000256" key="1">
    <source>
        <dbReference type="ARBA" id="ARBA00004417"/>
    </source>
</evidence>
<keyword evidence="4" id="KW-1003">Cell membrane</keyword>
<keyword evidence="6" id="KW-0547">Nucleotide-binding</keyword>
<dbReference type="Pfam" id="PF17912">
    <property type="entry name" value="OB_MalK"/>
    <property type="match status" value="1"/>
</dbReference>
<comment type="subcellular location">
    <subcellularLocation>
        <location evidence="1">Cell inner membrane</location>
        <topology evidence="1">Peripheral membrane protein</topology>
    </subcellularLocation>
</comment>
<comment type="similarity">
    <text evidence="2">Belongs to the ABC transporter superfamily.</text>
</comment>
<evidence type="ECO:0000256" key="6">
    <source>
        <dbReference type="ARBA" id="ARBA00022741"/>
    </source>
</evidence>
<keyword evidence="10" id="KW-0762">Sugar transport</keyword>
<organism evidence="10 11">
    <name type="scientific">Rhizobium multihospitium</name>
    <dbReference type="NCBI Taxonomy" id="410764"/>
    <lineage>
        <taxon>Bacteria</taxon>
        <taxon>Pseudomonadati</taxon>
        <taxon>Pseudomonadota</taxon>
        <taxon>Alphaproteobacteria</taxon>
        <taxon>Hyphomicrobiales</taxon>
        <taxon>Rhizobiaceae</taxon>
        <taxon>Rhizobium/Agrobacterium group</taxon>
        <taxon>Rhizobium</taxon>
    </lineage>
</organism>